<dbReference type="OrthoDB" id="758145at2"/>
<dbReference type="InterPro" id="IPR014710">
    <property type="entry name" value="RmlC-like_jellyroll"/>
</dbReference>
<gene>
    <name evidence="2" type="ORF">ESB13_07160</name>
</gene>
<protein>
    <submittedName>
        <fullName evidence="2">Crp/Fnr family transcriptional regulator</fullName>
    </submittedName>
</protein>
<dbReference type="Proteomes" id="UP000290545">
    <property type="component" value="Unassembled WGS sequence"/>
</dbReference>
<dbReference type="InterPro" id="IPR018490">
    <property type="entry name" value="cNMP-bd_dom_sf"/>
</dbReference>
<dbReference type="SUPFAM" id="SSF51206">
    <property type="entry name" value="cAMP-binding domain-like"/>
    <property type="match status" value="1"/>
</dbReference>
<dbReference type="Gene3D" id="2.60.120.10">
    <property type="entry name" value="Jelly Rolls"/>
    <property type="match status" value="1"/>
</dbReference>
<evidence type="ECO:0000259" key="1">
    <source>
        <dbReference type="PROSITE" id="PS50042"/>
    </source>
</evidence>
<organism evidence="2 3">
    <name type="scientific">Filimonas effusa</name>
    <dbReference type="NCBI Taxonomy" id="2508721"/>
    <lineage>
        <taxon>Bacteria</taxon>
        <taxon>Pseudomonadati</taxon>
        <taxon>Bacteroidota</taxon>
        <taxon>Chitinophagia</taxon>
        <taxon>Chitinophagales</taxon>
        <taxon>Chitinophagaceae</taxon>
        <taxon>Filimonas</taxon>
    </lineage>
</organism>
<comment type="caution">
    <text evidence="2">The sequence shown here is derived from an EMBL/GenBank/DDBJ whole genome shotgun (WGS) entry which is preliminary data.</text>
</comment>
<keyword evidence="3" id="KW-1185">Reference proteome</keyword>
<dbReference type="EMBL" id="SDHZ01000001">
    <property type="protein sequence ID" value="RXK86577.1"/>
    <property type="molecule type" value="Genomic_DNA"/>
</dbReference>
<evidence type="ECO:0000313" key="3">
    <source>
        <dbReference type="Proteomes" id="UP000290545"/>
    </source>
</evidence>
<feature type="domain" description="Cyclic nucleotide-binding" evidence="1">
    <location>
        <begin position="13"/>
        <end position="134"/>
    </location>
</feature>
<accession>A0A4Q1DAY6</accession>
<reference evidence="2 3" key="1">
    <citation type="submission" date="2019-01" db="EMBL/GenBank/DDBJ databases">
        <title>Filimonas sp. strain TTM-71.</title>
        <authorList>
            <person name="Chen W.-M."/>
        </authorList>
    </citation>
    <scope>NUCLEOTIDE SEQUENCE [LARGE SCALE GENOMIC DNA]</scope>
    <source>
        <strain evidence="2 3">TTM-71</strain>
    </source>
</reference>
<name>A0A4Q1DAY6_9BACT</name>
<dbReference type="Pfam" id="PF00027">
    <property type="entry name" value="cNMP_binding"/>
    <property type="match status" value="1"/>
</dbReference>
<dbReference type="AlphaFoldDB" id="A0A4Q1DAY6"/>
<dbReference type="RefSeq" id="WP_129002326.1">
    <property type="nucleotide sequence ID" value="NZ_SDHZ01000001.1"/>
</dbReference>
<evidence type="ECO:0000313" key="2">
    <source>
        <dbReference type="EMBL" id="RXK86577.1"/>
    </source>
</evidence>
<dbReference type="PROSITE" id="PS50042">
    <property type="entry name" value="CNMP_BINDING_3"/>
    <property type="match status" value="1"/>
</dbReference>
<dbReference type="InterPro" id="IPR000595">
    <property type="entry name" value="cNMP-bd_dom"/>
</dbReference>
<dbReference type="CDD" id="cd00038">
    <property type="entry name" value="CAP_ED"/>
    <property type="match status" value="1"/>
</dbReference>
<sequence>MLDSEKIEFYLRLFKGIDAEHLEKVIDATQQRILEPGVIYIREGENSSRLGYIKEGMIRSYHVNEKGIETTVLLRWEEQIVASYDSILMQKPSRFTYHALEKTTLLEVEYSVIEKLLEDNPVFEKARYHFVLDMLTQSLERIESFILQTPEERYLQLIKDKPDLLQRVPDKHLATLLGITPVSLSRIRKRITQKLSH</sequence>
<proteinExistence type="predicted"/>